<comment type="pathway">
    <text evidence="5">Cofactor biosynthesis; nicotinate biosynthesis; nicotinate from nicotinamide: step 1/1.</text>
</comment>
<accession>A0A6I6CCW5</accession>
<dbReference type="PANTHER" id="PTHR11080">
    <property type="entry name" value="PYRAZINAMIDASE/NICOTINAMIDASE"/>
    <property type="match status" value="1"/>
</dbReference>
<dbReference type="KEGG" id="stab:STABA_v1c04510"/>
<protein>
    <recommendedName>
        <fullName evidence="6">nicotinamidase</fullName>
        <ecNumber evidence="6">3.5.1.19</ecNumber>
    </recommendedName>
    <alternativeName>
        <fullName evidence="7">Nicotinamide deamidase</fullName>
    </alternativeName>
</protein>
<evidence type="ECO:0000256" key="5">
    <source>
        <dbReference type="ARBA" id="ARBA00037900"/>
    </source>
</evidence>
<evidence type="ECO:0000256" key="7">
    <source>
        <dbReference type="ARBA" id="ARBA00043224"/>
    </source>
</evidence>
<dbReference type="InterPro" id="IPR000868">
    <property type="entry name" value="Isochorismatase-like_dom"/>
</dbReference>
<dbReference type="GO" id="GO:0008936">
    <property type="term" value="F:nicotinamidase activity"/>
    <property type="evidence" value="ECO:0007669"/>
    <property type="project" value="UniProtKB-EC"/>
</dbReference>
<dbReference type="GO" id="GO:0046872">
    <property type="term" value="F:metal ion binding"/>
    <property type="evidence" value="ECO:0007669"/>
    <property type="project" value="UniProtKB-KW"/>
</dbReference>
<dbReference type="Gene3D" id="3.40.50.850">
    <property type="entry name" value="Isochorismatase-like"/>
    <property type="match status" value="1"/>
</dbReference>
<dbReference type="InterPro" id="IPR052347">
    <property type="entry name" value="Isochorismatase_Nicotinamidase"/>
</dbReference>
<dbReference type="EC" id="3.5.1.19" evidence="6"/>
<keyword evidence="10" id="KW-1185">Reference proteome</keyword>
<dbReference type="SUPFAM" id="SSF52499">
    <property type="entry name" value="Isochorismatase-like hydrolases"/>
    <property type="match status" value="1"/>
</dbReference>
<evidence type="ECO:0000256" key="1">
    <source>
        <dbReference type="ARBA" id="ARBA00006336"/>
    </source>
</evidence>
<gene>
    <name evidence="9" type="primary">pncA</name>
    <name evidence="9" type="ORF">STABA_v1c04510</name>
</gene>
<keyword evidence="4" id="KW-0378">Hydrolase</keyword>
<feature type="domain" description="Isochorismatase-like" evidence="8">
    <location>
        <begin position="3"/>
        <end position="155"/>
    </location>
</feature>
<dbReference type="PANTHER" id="PTHR11080:SF2">
    <property type="entry name" value="LD05707P"/>
    <property type="match status" value="1"/>
</dbReference>
<evidence type="ECO:0000313" key="9">
    <source>
        <dbReference type="EMBL" id="QGS51814.1"/>
    </source>
</evidence>
<evidence type="ECO:0000256" key="2">
    <source>
        <dbReference type="ARBA" id="ARBA00022642"/>
    </source>
</evidence>
<dbReference type="OrthoDB" id="9796485at2"/>
<name>A0A6I6CCW5_9MOLU</name>
<dbReference type="EMBL" id="CP046276">
    <property type="protein sequence ID" value="QGS51814.1"/>
    <property type="molecule type" value="Genomic_DNA"/>
</dbReference>
<evidence type="ECO:0000256" key="4">
    <source>
        <dbReference type="ARBA" id="ARBA00022801"/>
    </source>
</evidence>
<dbReference type="InterPro" id="IPR036380">
    <property type="entry name" value="Isochorismatase-like_sf"/>
</dbReference>
<evidence type="ECO:0000259" key="8">
    <source>
        <dbReference type="Pfam" id="PF00857"/>
    </source>
</evidence>
<sequence>MKALIVVDYQYDFADPNGSLYWPGGETLKEGIIKKIEEYQQNNQFVVYTMDWHPDNHCSFEIWPPHCIQNTKGAEVLLDTNYADFIVKKGVELDKDSYSGFNKQTGCNIALEDWLKINNVTEVEICGLVKQYCVEATYQDALKFGFKASIIEDLVK</sequence>
<dbReference type="Proteomes" id="UP000424468">
    <property type="component" value="Chromosome"/>
</dbReference>
<organism evidence="9 10">
    <name type="scientific">Spiroplasma tabanidicola</name>
    <dbReference type="NCBI Taxonomy" id="324079"/>
    <lineage>
        <taxon>Bacteria</taxon>
        <taxon>Bacillati</taxon>
        <taxon>Mycoplasmatota</taxon>
        <taxon>Mollicutes</taxon>
        <taxon>Entomoplasmatales</taxon>
        <taxon>Spiroplasmataceae</taxon>
        <taxon>Spiroplasma</taxon>
    </lineage>
</organism>
<proteinExistence type="inferred from homology"/>
<dbReference type="GO" id="GO:0019363">
    <property type="term" value="P:pyridine nucleotide biosynthetic process"/>
    <property type="evidence" value="ECO:0007669"/>
    <property type="project" value="UniProtKB-KW"/>
</dbReference>
<keyword evidence="3" id="KW-0479">Metal-binding</keyword>
<comment type="similarity">
    <text evidence="1">Belongs to the isochorismatase family.</text>
</comment>
<dbReference type="AlphaFoldDB" id="A0A6I6CCW5"/>
<evidence type="ECO:0000256" key="3">
    <source>
        <dbReference type="ARBA" id="ARBA00022723"/>
    </source>
</evidence>
<dbReference type="Pfam" id="PF00857">
    <property type="entry name" value="Isochorismatase"/>
    <property type="match status" value="1"/>
</dbReference>
<evidence type="ECO:0000313" key="10">
    <source>
        <dbReference type="Proteomes" id="UP000424468"/>
    </source>
</evidence>
<evidence type="ECO:0000256" key="6">
    <source>
        <dbReference type="ARBA" id="ARBA00039017"/>
    </source>
</evidence>
<dbReference type="RefSeq" id="WP_156006154.1">
    <property type="nucleotide sequence ID" value="NZ_CP046276.1"/>
</dbReference>
<reference evidence="9 10" key="1">
    <citation type="submission" date="2019-11" db="EMBL/GenBank/DDBJ databases">
        <title>Complete genome sequence of Spiroplasma tabanidicola TAUS-1 (DSM 22603).</title>
        <authorList>
            <person name="Huang C.-T."/>
            <person name="Lin Y.-C."/>
            <person name="Kuo C.-H."/>
        </authorList>
    </citation>
    <scope>NUCLEOTIDE SEQUENCE [LARGE SCALE GENOMIC DNA]</scope>
    <source>
        <strain evidence="9 10">TAUS-1</strain>
    </source>
</reference>
<keyword evidence="2" id="KW-0662">Pyridine nucleotide biosynthesis</keyword>